<proteinExistence type="predicted"/>
<reference evidence="3 4" key="1">
    <citation type="submission" date="2016-10" db="EMBL/GenBank/DDBJ databases">
        <authorList>
            <person name="de Groot N.N."/>
        </authorList>
    </citation>
    <scope>NUCLEOTIDE SEQUENCE [LARGE SCALE GENOMIC DNA]</scope>
    <source>
        <strain evidence="3 4">IPL20</strain>
    </source>
</reference>
<dbReference type="GO" id="GO:0000160">
    <property type="term" value="P:phosphorelay signal transduction system"/>
    <property type="evidence" value="ECO:0007669"/>
    <property type="project" value="InterPro"/>
</dbReference>
<feature type="domain" description="Response regulatory" evidence="2">
    <location>
        <begin position="6"/>
        <end position="117"/>
    </location>
</feature>
<organism evidence="3 4">
    <name type="scientific">Devosia crocina</name>
    <dbReference type="NCBI Taxonomy" id="429728"/>
    <lineage>
        <taxon>Bacteria</taxon>
        <taxon>Pseudomonadati</taxon>
        <taxon>Pseudomonadota</taxon>
        <taxon>Alphaproteobacteria</taxon>
        <taxon>Hyphomicrobiales</taxon>
        <taxon>Devosiaceae</taxon>
        <taxon>Devosia</taxon>
    </lineage>
</organism>
<evidence type="ECO:0000256" key="1">
    <source>
        <dbReference type="PROSITE-ProRule" id="PRU00169"/>
    </source>
</evidence>
<dbReference type="PROSITE" id="PS50110">
    <property type="entry name" value="RESPONSE_REGULATORY"/>
    <property type="match status" value="1"/>
</dbReference>
<dbReference type="SMART" id="SM00448">
    <property type="entry name" value="REC"/>
    <property type="match status" value="1"/>
</dbReference>
<evidence type="ECO:0000313" key="3">
    <source>
        <dbReference type="EMBL" id="SFV29965.1"/>
    </source>
</evidence>
<dbReference type="Proteomes" id="UP000199074">
    <property type="component" value="Unassembled WGS sequence"/>
</dbReference>
<accession>A0A1I7N5P2</accession>
<dbReference type="Gene3D" id="3.40.50.2300">
    <property type="match status" value="1"/>
</dbReference>
<evidence type="ECO:0000313" key="4">
    <source>
        <dbReference type="Proteomes" id="UP000199074"/>
    </source>
</evidence>
<keyword evidence="1" id="KW-0597">Phosphoprotein</keyword>
<evidence type="ECO:0000259" key="2">
    <source>
        <dbReference type="PROSITE" id="PS50110"/>
    </source>
</evidence>
<dbReference type="EMBL" id="FPCK01000001">
    <property type="protein sequence ID" value="SFV29965.1"/>
    <property type="molecule type" value="Genomic_DNA"/>
</dbReference>
<gene>
    <name evidence="3" type="ORF">SAMN05216456_0882</name>
</gene>
<dbReference type="AlphaFoldDB" id="A0A1I7N5P2"/>
<dbReference type="STRING" id="429728.SAMN05216456_0882"/>
<dbReference type="SUPFAM" id="SSF52172">
    <property type="entry name" value="CheY-like"/>
    <property type="match status" value="1"/>
</dbReference>
<dbReference type="RefSeq" id="WP_092421367.1">
    <property type="nucleotide sequence ID" value="NZ_FPCK01000001.1"/>
</dbReference>
<protein>
    <submittedName>
        <fullName evidence="3">Response regulator receiver domain-containing protein</fullName>
    </submittedName>
</protein>
<feature type="modified residue" description="4-aspartylphosphate" evidence="1">
    <location>
        <position position="54"/>
    </location>
</feature>
<sequence>MNTIHRVLVVEDNPILLLDLCDQLIEFGYDPVPTSSAASAARLLDQSISALVTDIELGVGPDGLALARLAARALPGLPIVVVSGGVYPKPSDLAPNAVFVPKPYSVAHIAAALERNAHVEAA</sequence>
<dbReference type="InterPro" id="IPR001789">
    <property type="entry name" value="Sig_transdc_resp-reg_receiver"/>
</dbReference>
<name>A0A1I7N5P2_9HYPH</name>
<dbReference type="InterPro" id="IPR011006">
    <property type="entry name" value="CheY-like_superfamily"/>
</dbReference>
<keyword evidence="4" id="KW-1185">Reference proteome</keyword>